<feature type="transmembrane region" description="Helical" evidence="1">
    <location>
        <begin position="470"/>
        <end position="488"/>
    </location>
</feature>
<feature type="transmembrane region" description="Helical" evidence="1">
    <location>
        <begin position="597"/>
        <end position="618"/>
    </location>
</feature>
<feature type="transmembrane region" description="Helical" evidence="1">
    <location>
        <begin position="392"/>
        <end position="416"/>
    </location>
</feature>
<name>A0A7V7QHH4_9FIRM</name>
<dbReference type="Proteomes" id="UP000461768">
    <property type="component" value="Unassembled WGS sequence"/>
</dbReference>
<evidence type="ECO:0000313" key="2">
    <source>
        <dbReference type="EMBL" id="KAB1434390.1"/>
    </source>
</evidence>
<accession>A0A7V7QHH4</accession>
<keyword evidence="1" id="KW-1133">Transmembrane helix</keyword>
<dbReference type="InterPro" id="IPR018674">
    <property type="entry name" value="DUF2142_membrane"/>
</dbReference>
<dbReference type="Pfam" id="PF09913">
    <property type="entry name" value="DUF2142"/>
    <property type="match status" value="1"/>
</dbReference>
<feature type="transmembrane region" description="Helical" evidence="1">
    <location>
        <begin position="351"/>
        <end position="372"/>
    </location>
</feature>
<keyword evidence="1" id="KW-0472">Membrane</keyword>
<feature type="transmembrane region" description="Helical" evidence="1">
    <location>
        <begin position="12"/>
        <end position="35"/>
    </location>
</feature>
<keyword evidence="1" id="KW-0812">Transmembrane</keyword>
<reference evidence="2 3" key="1">
    <citation type="submission" date="2019-09" db="EMBL/GenBank/DDBJ databases">
        <authorList>
            <person name="Valk L.C."/>
        </authorList>
    </citation>
    <scope>NUCLEOTIDE SEQUENCE [LARGE SCALE GENOMIC DNA]</scope>
    <source>
        <strain evidence="2">GalUA</strain>
    </source>
</reference>
<dbReference type="EMBL" id="WAGX01000008">
    <property type="protein sequence ID" value="KAB1434390.1"/>
    <property type="molecule type" value="Genomic_DNA"/>
</dbReference>
<feature type="transmembrane region" description="Helical" evidence="1">
    <location>
        <begin position="630"/>
        <end position="647"/>
    </location>
</feature>
<feature type="transmembrane region" description="Helical" evidence="1">
    <location>
        <begin position="235"/>
        <end position="253"/>
    </location>
</feature>
<evidence type="ECO:0000256" key="1">
    <source>
        <dbReference type="SAM" id="Phobius"/>
    </source>
</evidence>
<feature type="transmembrane region" description="Helical" evidence="1">
    <location>
        <begin position="428"/>
        <end position="458"/>
    </location>
</feature>
<proteinExistence type="predicted"/>
<evidence type="ECO:0000313" key="3">
    <source>
        <dbReference type="Proteomes" id="UP000461768"/>
    </source>
</evidence>
<protein>
    <submittedName>
        <fullName evidence="2">DUF2142 domain-containing protein</fullName>
    </submittedName>
</protein>
<keyword evidence="3" id="KW-1185">Reference proteome</keyword>
<organism evidence="2 3">
    <name type="scientific">Candidatus Galacturonatibacter soehngenii</name>
    <dbReference type="NCBI Taxonomy" id="2307010"/>
    <lineage>
        <taxon>Bacteria</taxon>
        <taxon>Bacillati</taxon>
        <taxon>Bacillota</taxon>
        <taxon>Clostridia</taxon>
        <taxon>Lachnospirales</taxon>
        <taxon>Lachnospiraceae</taxon>
        <taxon>Candidatus Galacturonatibacter</taxon>
    </lineage>
</organism>
<dbReference type="OrthoDB" id="2220917at2"/>
<feature type="transmembrane region" description="Helical" evidence="1">
    <location>
        <begin position="659"/>
        <end position="679"/>
    </location>
</feature>
<dbReference type="AlphaFoldDB" id="A0A7V7QHH4"/>
<reference evidence="2 3" key="2">
    <citation type="submission" date="2020-02" db="EMBL/GenBank/DDBJ databases">
        <title>Candidatus Galacturonibacter soehngenii shows hetero-acetogenic catabolism of galacturonic acid but lacks a canonical carbon monoxide dehydrogenase/acetyl-CoA synthase complex.</title>
        <authorList>
            <person name="Diender M."/>
            <person name="Stouten G.R."/>
            <person name="Petersen J.F."/>
            <person name="Nielsen P.H."/>
            <person name="Dueholm M.S."/>
            <person name="Pronk J.T."/>
            <person name="Van Loosdrecht M.C.M."/>
        </authorList>
    </citation>
    <scope>NUCLEOTIDE SEQUENCE [LARGE SCALE GENOMIC DNA]</scope>
    <source>
        <strain evidence="2">GalUA</strain>
    </source>
</reference>
<sequence>MKHMNRKNNSWITNGLIILGIVLFSFLIECFGFNWHSVFRANDPQVFDFDKNKEDIHLDTEEILVPLTEEQIEEIELNIENAKLLAKVNGEEYVETIDPTLIDNDGVLCRKIYSTSITLDISKDYYIKKVLVTYPSEDDLGYEIVLMKDGKQKGDTFYDSLNYRLQKSATNINQSADQMIVTFKTKGEFSTAGLMISINNGFRINYLRILFLIGGIFAIAFVIRSKQLFQRRLELVFVIFSLIFGGFIILFNGTNQLSWDEYVHFDNAYRASFGQTIQYTEAAIQMKGNVTPSFDTIEEREWLEDYTQERNDYSVADIKHQQRFVQYNVRAYLPQSVMLAFARILGLPFSIGYMLGKLGNLLFYTLVMAIAIRLSKIGKIYIAMIGLLPTPLFLATAYAYDAVVTAFVFLGFVLWLNEILDKEKKMKWYTALAIILCFVIGTWSKVIYIVMMLLLCFLPKEKFDSKWKSALFRVGIVVIVGMLLITIYKSPIEATGATAELQKSTEFLGDKRASGANFEKQIKHIFKEPFVYTKVLLRSLKNSAFDYILGTSTWLLYAYVGRFPTVFAVLSSLLLVGGSLFQTKEDRQYKLDARWRILLGIMAFGMASLVWTGLYITFTKVGANYISGVQGRYYIPFLLPLMFVFKNNKCKLNISTQNFYKIIFSILIFINLYGTYVFFLKPHCF</sequence>
<feature type="transmembrane region" description="Helical" evidence="1">
    <location>
        <begin position="206"/>
        <end position="223"/>
    </location>
</feature>
<comment type="caution">
    <text evidence="2">The sequence shown here is derived from an EMBL/GenBank/DDBJ whole genome shotgun (WGS) entry which is preliminary data.</text>
</comment>
<gene>
    <name evidence="2" type="ORF">F7O84_18050</name>
</gene>